<dbReference type="InterPro" id="IPR039163">
    <property type="entry name" value="EMC7"/>
</dbReference>
<keyword evidence="4 7" id="KW-1133">Transmembrane helix</keyword>
<keyword evidence="11" id="KW-1185">Reference proteome</keyword>
<evidence type="ECO:0000259" key="9">
    <source>
        <dbReference type="Pfam" id="PF09430"/>
    </source>
</evidence>
<feature type="region of interest" description="Disordered" evidence="6">
    <location>
        <begin position="181"/>
        <end position="213"/>
    </location>
</feature>
<evidence type="ECO:0000256" key="3">
    <source>
        <dbReference type="ARBA" id="ARBA00022729"/>
    </source>
</evidence>
<feature type="transmembrane region" description="Helical" evidence="7">
    <location>
        <begin position="147"/>
        <end position="170"/>
    </location>
</feature>
<gene>
    <name evidence="10" type="ORF">WJX74_009760</name>
</gene>
<name>A0AAW1QJS0_9CHLO</name>
<evidence type="ECO:0000256" key="1">
    <source>
        <dbReference type="ARBA" id="ARBA00004167"/>
    </source>
</evidence>
<dbReference type="PANTHER" id="PTHR13605">
    <property type="entry name" value="ER MEMBRANE PROTEIN COMPLEX SUBUNIT 7"/>
    <property type="match status" value="1"/>
</dbReference>
<evidence type="ECO:0000313" key="11">
    <source>
        <dbReference type="Proteomes" id="UP001438707"/>
    </source>
</evidence>
<feature type="compositionally biased region" description="Basic and acidic residues" evidence="6">
    <location>
        <begin position="181"/>
        <end position="190"/>
    </location>
</feature>
<proteinExistence type="predicted"/>
<evidence type="ECO:0000256" key="8">
    <source>
        <dbReference type="SAM" id="SignalP"/>
    </source>
</evidence>
<keyword evidence="5 7" id="KW-0472">Membrane</keyword>
<evidence type="ECO:0000256" key="5">
    <source>
        <dbReference type="ARBA" id="ARBA00023136"/>
    </source>
</evidence>
<keyword evidence="3 8" id="KW-0732">Signal</keyword>
<evidence type="ECO:0000256" key="2">
    <source>
        <dbReference type="ARBA" id="ARBA00022692"/>
    </source>
</evidence>
<protein>
    <recommendedName>
        <fullName evidence="9">ER membrane protein complex subunit 7 beta-sandwich domain-containing protein</fullName>
    </recommendedName>
</protein>
<evidence type="ECO:0000256" key="4">
    <source>
        <dbReference type="ARBA" id="ARBA00022989"/>
    </source>
</evidence>
<dbReference type="GO" id="GO:0072546">
    <property type="term" value="C:EMC complex"/>
    <property type="evidence" value="ECO:0007669"/>
    <property type="project" value="TreeGrafter"/>
</dbReference>
<comment type="caution">
    <text evidence="10">The sequence shown here is derived from an EMBL/GenBank/DDBJ whole genome shotgun (WGS) entry which is preliminary data.</text>
</comment>
<dbReference type="Proteomes" id="UP001438707">
    <property type="component" value="Unassembled WGS sequence"/>
</dbReference>
<keyword evidence="2 7" id="KW-0812">Transmembrane</keyword>
<evidence type="ECO:0000313" key="10">
    <source>
        <dbReference type="EMBL" id="KAK9821697.1"/>
    </source>
</evidence>
<comment type="subcellular location">
    <subcellularLocation>
        <location evidence="1">Membrane</location>
        <topology evidence="1">Single-pass membrane protein</topology>
    </subcellularLocation>
</comment>
<sequence length="213" mass="23459">MQLSLVNGLRQLLLVLVCTWQLAAGQQQQPQTALRHDVRGSVALLDGTAATSRVQLVLTLDGGKQQLSWLRPDRTFCFHKVPAGSHLVDVVAMGLVFPQVRLDLTSSGRVTASLVEHPLTLLSQPLILRPLAKAEYFEIRQPFNAKAFLMSPMGLAIAFGVFSLVVLPLLKVDPEEAKDLFGSKDVEAEPKQVQQQERPQIAAKQSRGQKKHN</sequence>
<evidence type="ECO:0000256" key="7">
    <source>
        <dbReference type="SAM" id="Phobius"/>
    </source>
</evidence>
<dbReference type="AlphaFoldDB" id="A0AAW1QJS0"/>
<feature type="chain" id="PRO_5043901089" description="ER membrane protein complex subunit 7 beta-sandwich domain-containing protein" evidence="8">
    <location>
        <begin position="26"/>
        <end position="213"/>
    </location>
</feature>
<organism evidence="10 11">
    <name type="scientific">Apatococcus lobatus</name>
    <dbReference type="NCBI Taxonomy" id="904363"/>
    <lineage>
        <taxon>Eukaryota</taxon>
        <taxon>Viridiplantae</taxon>
        <taxon>Chlorophyta</taxon>
        <taxon>core chlorophytes</taxon>
        <taxon>Trebouxiophyceae</taxon>
        <taxon>Chlorellales</taxon>
        <taxon>Chlorellaceae</taxon>
        <taxon>Apatococcus</taxon>
    </lineage>
</organism>
<evidence type="ECO:0000256" key="6">
    <source>
        <dbReference type="SAM" id="MobiDB-lite"/>
    </source>
</evidence>
<dbReference type="EMBL" id="JALJOS010000036">
    <property type="protein sequence ID" value="KAK9821697.1"/>
    <property type="molecule type" value="Genomic_DNA"/>
</dbReference>
<dbReference type="InterPro" id="IPR019008">
    <property type="entry name" value="Beta_sandwich_EMC7"/>
</dbReference>
<feature type="domain" description="ER membrane protein complex subunit 7 beta-sandwich" evidence="9">
    <location>
        <begin position="58"/>
        <end position="155"/>
    </location>
</feature>
<feature type="signal peptide" evidence="8">
    <location>
        <begin position="1"/>
        <end position="25"/>
    </location>
</feature>
<dbReference type="PANTHER" id="PTHR13605:SF4">
    <property type="entry name" value="ER MEMBRANE PROTEIN COMPLEX SUBUNIT 7"/>
    <property type="match status" value="1"/>
</dbReference>
<reference evidence="10 11" key="1">
    <citation type="journal article" date="2024" name="Nat. Commun.">
        <title>Phylogenomics reveals the evolutionary origins of lichenization in chlorophyte algae.</title>
        <authorList>
            <person name="Puginier C."/>
            <person name="Libourel C."/>
            <person name="Otte J."/>
            <person name="Skaloud P."/>
            <person name="Haon M."/>
            <person name="Grisel S."/>
            <person name="Petersen M."/>
            <person name="Berrin J.G."/>
            <person name="Delaux P.M."/>
            <person name="Dal Grande F."/>
            <person name="Keller J."/>
        </authorList>
    </citation>
    <scope>NUCLEOTIDE SEQUENCE [LARGE SCALE GENOMIC DNA]</scope>
    <source>
        <strain evidence="10 11">SAG 2145</strain>
    </source>
</reference>
<dbReference type="Pfam" id="PF09430">
    <property type="entry name" value="EMC7_beta-sandw"/>
    <property type="match status" value="1"/>
</dbReference>
<accession>A0AAW1QJS0</accession>